<accession>A0A812QRK4</accession>
<comment type="similarity">
    <text evidence="4">Belongs to the adenylate kinase family.</text>
</comment>
<dbReference type="PANTHER" id="PTHR23359">
    <property type="entry name" value="NUCLEOTIDE KINASE"/>
    <property type="match status" value="1"/>
</dbReference>
<organism evidence="5 6">
    <name type="scientific">Symbiodinium natans</name>
    <dbReference type="NCBI Taxonomy" id="878477"/>
    <lineage>
        <taxon>Eukaryota</taxon>
        <taxon>Sar</taxon>
        <taxon>Alveolata</taxon>
        <taxon>Dinophyceae</taxon>
        <taxon>Suessiales</taxon>
        <taxon>Symbiodiniaceae</taxon>
        <taxon>Symbiodinium</taxon>
    </lineage>
</organism>
<name>A0A812QRK4_9DINO</name>
<proteinExistence type="inferred from homology"/>
<dbReference type="PRINTS" id="PR00094">
    <property type="entry name" value="ADENYLTKNASE"/>
</dbReference>
<dbReference type="GO" id="GO:0005524">
    <property type="term" value="F:ATP binding"/>
    <property type="evidence" value="ECO:0007669"/>
    <property type="project" value="InterPro"/>
</dbReference>
<comment type="caution">
    <text evidence="5">The sequence shown here is derived from an EMBL/GenBank/DDBJ whole genome shotgun (WGS) entry which is preliminary data.</text>
</comment>
<reference evidence="5" key="1">
    <citation type="submission" date="2021-02" db="EMBL/GenBank/DDBJ databases">
        <authorList>
            <person name="Dougan E. K."/>
            <person name="Rhodes N."/>
            <person name="Thang M."/>
            <person name="Chan C."/>
        </authorList>
    </citation>
    <scope>NUCLEOTIDE SEQUENCE</scope>
</reference>
<evidence type="ECO:0000256" key="2">
    <source>
        <dbReference type="ARBA" id="ARBA00022741"/>
    </source>
</evidence>
<sequence length="109" mass="12424">MAKFLFETLPLAARGWQVQLLCCLYLEAWAYVEKEEMRRRLLGRAENSTRVDDNEEVIEKRLSGFQADTEPLLQFFKAEGQLLTVDGGRAPEEVFGDIRAELSEAAQEA</sequence>
<evidence type="ECO:0008006" key="7">
    <source>
        <dbReference type="Google" id="ProtNLM"/>
    </source>
</evidence>
<dbReference type="GO" id="GO:0019205">
    <property type="term" value="F:nucleobase-containing compound kinase activity"/>
    <property type="evidence" value="ECO:0007669"/>
    <property type="project" value="InterPro"/>
</dbReference>
<evidence type="ECO:0000256" key="4">
    <source>
        <dbReference type="RuleBase" id="RU003330"/>
    </source>
</evidence>
<keyword evidence="3 4" id="KW-0418">Kinase</keyword>
<keyword evidence="1 4" id="KW-0808">Transferase</keyword>
<evidence type="ECO:0000256" key="3">
    <source>
        <dbReference type="ARBA" id="ARBA00022777"/>
    </source>
</evidence>
<keyword evidence="6" id="KW-1185">Reference proteome</keyword>
<dbReference type="AlphaFoldDB" id="A0A812QRK4"/>
<evidence type="ECO:0000313" key="5">
    <source>
        <dbReference type="EMBL" id="CAE7400245.1"/>
    </source>
</evidence>
<keyword evidence="2" id="KW-0547">Nucleotide-binding</keyword>
<dbReference type="SUPFAM" id="SSF52540">
    <property type="entry name" value="P-loop containing nucleoside triphosphate hydrolases"/>
    <property type="match status" value="1"/>
</dbReference>
<protein>
    <recommendedName>
        <fullName evidence="7">Adenylate kinase</fullName>
    </recommendedName>
</protein>
<dbReference type="EMBL" id="CAJNDS010002263">
    <property type="protein sequence ID" value="CAE7400245.1"/>
    <property type="molecule type" value="Genomic_DNA"/>
</dbReference>
<dbReference type="Gene3D" id="3.40.50.300">
    <property type="entry name" value="P-loop containing nucleotide triphosphate hydrolases"/>
    <property type="match status" value="1"/>
</dbReference>
<dbReference type="Proteomes" id="UP000604046">
    <property type="component" value="Unassembled WGS sequence"/>
</dbReference>
<evidence type="ECO:0000313" key="6">
    <source>
        <dbReference type="Proteomes" id="UP000604046"/>
    </source>
</evidence>
<dbReference type="GO" id="GO:0006139">
    <property type="term" value="P:nucleobase-containing compound metabolic process"/>
    <property type="evidence" value="ECO:0007669"/>
    <property type="project" value="InterPro"/>
</dbReference>
<dbReference type="OrthoDB" id="442176at2759"/>
<evidence type="ECO:0000256" key="1">
    <source>
        <dbReference type="ARBA" id="ARBA00022679"/>
    </source>
</evidence>
<dbReference type="InterPro" id="IPR027417">
    <property type="entry name" value="P-loop_NTPase"/>
</dbReference>
<gene>
    <name evidence="5" type="ORF">SNAT2548_LOCUS21791</name>
</gene>
<dbReference type="InterPro" id="IPR000850">
    <property type="entry name" value="Adenylat/UMP-CMP_kin"/>
</dbReference>